<evidence type="ECO:0000256" key="3">
    <source>
        <dbReference type="ARBA" id="ARBA00016113"/>
    </source>
</evidence>
<comment type="function">
    <text evidence="1">This subunit might be involved in maturation of a crRNA intermediate to its mature form.</text>
</comment>
<comment type="similarity">
    <text evidence="2">Belongs to the CRISPR-associated Csm5 family.</text>
</comment>
<evidence type="ECO:0000256" key="1">
    <source>
        <dbReference type="ARBA" id="ARBA00003088"/>
    </source>
</evidence>
<organism evidence="8 9">
    <name type="scientific">Thermoflavifilum aggregans</name>
    <dbReference type="NCBI Taxonomy" id="454188"/>
    <lineage>
        <taxon>Bacteria</taxon>
        <taxon>Pseudomonadati</taxon>
        <taxon>Bacteroidota</taxon>
        <taxon>Chitinophagia</taxon>
        <taxon>Chitinophagales</taxon>
        <taxon>Chitinophagaceae</taxon>
        <taxon>Thermoflavifilum</taxon>
    </lineage>
</organism>
<dbReference type="PANTHER" id="PTHR38007">
    <property type="entry name" value="CRISPR SYSTEM CMS PROTEIN CSM5"/>
    <property type="match status" value="1"/>
</dbReference>
<evidence type="ECO:0000259" key="7">
    <source>
        <dbReference type="Pfam" id="PF03787"/>
    </source>
</evidence>
<evidence type="ECO:0000256" key="5">
    <source>
        <dbReference type="ARBA" id="ARBA00023118"/>
    </source>
</evidence>
<accession>A0A2M9CUM1</accession>
<keyword evidence="5" id="KW-0051">Antiviral defense</keyword>
<dbReference type="Pfam" id="PF03787">
    <property type="entry name" value="RAMPs"/>
    <property type="match status" value="1"/>
</dbReference>
<evidence type="ECO:0000313" key="8">
    <source>
        <dbReference type="EMBL" id="PJJ75600.1"/>
    </source>
</evidence>
<feature type="domain" description="CRISPR type III-associated protein" evidence="7">
    <location>
        <begin position="7"/>
        <end position="159"/>
    </location>
</feature>
<reference evidence="8 9" key="1">
    <citation type="submission" date="2017-11" db="EMBL/GenBank/DDBJ databases">
        <title>Genomic Encyclopedia of Archaeal and Bacterial Type Strains, Phase II (KMG-II): From Individual Species to Whole Genera.</title>
        <authorList>
            <person name="Goeker M."/>
        </authorList>
    </citation>
    <scope>NUCLEOTIDE SEQUENCE [LARGE SCALE GENOMIC DNA]</scope>
    <source>
        <strain evidence="8 9">DSM 27268</strain>
    </source>
</reference>
<sequence length="414" mass="48459">MPVFRFKLQVITPVHIGMDRSKDYIPGFDFIYHNGEYIVYSFNRLISQLSQSQQLQSSVLNAISAYLSNPDLKGLIDYIRSQRLVQHGIELYRWRTSYGKEKKTIRRHIQDGMGNWIIPGSSLKGSIRGILATYLYRLHNLSGDINESQLFGGIDFNLMRFIHVTDCIMKTGQNRTAPVGIYPVKIFSGDIGPNNQYVGRWKNKDRHVDEFNPYDDFVTYYEMLKDDRLGSEEPAEGEFFILWGWDSGQSANFFNNNIKNHVQNVDYILKNTDPVWIIKTIQEHTNRFLEKEISYFENFQNQALTDESFFDEIEWLRQENNRDQNSCLLRVGANVGWHSITADWKNYDFVKERISRNQKKNFKYQLKTRKIVFDLIPSQNNDVIKRFMLPGFVKLTLIKDPVSTNCSDSSLSKK</sequence>
<dbReference type="AlphaFoldDB" id="A0A2M9CUM1"/>
<dbReference type="Proteomes" id="UP000230000">
    <property type="component" value="Unassembled WGS sequence"/>
</dbReference>
<dbReference type="PANTHER" id="PTHR38007:SF1">
    <property type="entry name" value="CRISPR SYSTEM CMS PROTEIN CSM5"/>
    <property type="match status" value="1"/>
</dbReference>
<dbReference type="EMBL" id="PGFG01000001">
    <property type="protein sequence ID" value="PJJ75600.1"/>
    <property type="molecule type" value="Genomic_DNA"/>
</dbReference>
<evidence type="ECO:0000313" key="9">
    <source>
        <dbReference type="Proteomes" id="UP000230000"/>
    </source>
</evidence>
<gene>
    <name evidence="8" type="ORF">BXY57_1180</name>
</gene>
<dbReference type="InterPro" id="IPR010173">
    <property type="entry name" value="CRISPR-assoc_Csm5"/>
</dbReference>
<protein>
    <recommendedName>
        <fullName evidence="3">CRISPR system Cms protein Csm5</fullName>
    </recommendedName>
    <alternativeName>
        <fullName evidence="6">CRISPR type III A-associated protein Csm5</fullName>
    </alternativeName>
</protein>
<dbReference type="InterPro" id="IPR005537">
    <property type="entry name" value="RAMP_III_fam"/>
</dbReference>
<dbReference type="GO" id="GO:0051607">
    <property type="term" value="P:defense response to virus"/>
    <property type="evidence" value="ECO:0007669"/>
    <property type="project" value="UniProtKB-KW"/>
</dbReference>
<name>A0A2M9CUM1_9BACT</name>
<dbReference type="OrthoDB" id="24360at2"/>
<keyword evidence="9" id="KW-1185">Reference proteome</keyword>
<proteinExistence type="inferred from homology"/>
<dbReference type="GO" id="GO:0003723">
    <property type="term" value="F:RNA binding"/>
    <property type="evidence" value="ECO:0007669"/>
    <property type="project" value="UniProtKB-KW"/>
</dbReference>
<keyword evidence="4" id="KW-0694">RNA-binding</keyword>
<evidence type="ECO:0000256" key="6">
    <source>
        <dbReference type="ARBA" id="ARBA00031720"/>
    </source>
</evidence>
<evidence type="ECO:0000256" key="2">
    <source>
        <dbReference type="ARBA" id="ARBA00006680"/>
    </source>
</evidence>
<evidence type="ECO:0000256" key="4">
    <source>
        <dbReference type="ARBA" id="ARBA00022884"/>
    </source>
</evidence>
<dbReference type="RefSeq" id="WP_100314186.1">
    <property type="nucleotide sequence ID" value="NZ_PGFG01000001.1"/>
</dbReference>
<comment type="caution">
    <text evidence="8">The sequence shown here is derived from an EMBL/GenBank/DDBJ whole genome shotgun (WGS) entry which is preliminary data.</text>
</comment>